<keyword evidence="3" id="KW-1185">Reference proteome</keyword>
<dbReference type="PANTHER" id="PTHR11608">
    <property type="entry name" value="BIFUNCTIONAL PROTEIN PYRR"/>
    <property type="match status" value="1"/>
</dbReference>
<feature type="domain" description="Phosphoribosyltransferase" evidence="1">
    <location>
        <begin position="5"/>
        <end position="153"/>
    </location>
</feature>
<dbReference type="InterPro" id="IPR029057">
    <property type="entry name" value="PRTase-like"/>
</dbReference>
<gene>
    <name evidence="2" type="ORF">SAMN05421780_102241</name>
</gene>
<keyword evidence="2" id="KW-0328">Glycosyltransferase</keyword>
<dbReference type="STRING" id="927664.SAMN05421780_102241"/>
<protein>
    <submittedName>
        <fullName evidence="2">Pyrimidine operon attenuation protein / uracil phosphoribosyltransferase</fullName>
    </submittedName>
</protein>
<dbReference type="GO" id="GO:0016757">
    <property type="term" value="F:glycosyltransferase activity"/>
    <property type="evidence" value="ECO:0007669"/>
    <property type="project" value="UniProtKB-KW"/>
</dbReference>
<dbReference type="AlphaFoldDB" id="A0A1I1FLT9"/>
<name>A0A1I1FLT9_9BACT</name>
<accession>A0A1I1FLT9</accession>
<reference evidence="2 3" key="1">
    <citation type="submission" date="2016-10" db="EMBL/GenBank/DDBJ databases">
        <authorList>
            <person name="de Groot N.N."/>
        </authorList>
    </citation>
    <scope>NUCLEOTIDE SEQUENCE [LARGE SCALE GENOMIC DNA]</scope>
    <source>
        <strain evidence="2 3">DSM 6793</strain>
    </source>
</reference>
<dbReference type="EMBL" id="FOLE01000002">
    <property type="protein sequence ID" value="SFC00275.1"/>
    <property type="molecule type" value="Genomic_DNA"/>
</dbReference>
<evidence type="ECO:0000313" key="2">
    <source>
        <dbReference type="EMBL" id="SFC00275.1"/>
    </source>
</evidence>
<dbReference type="InterPro" id="IPR050137">
    <property type="entry name" value="PyrR_bifunctional"/>
</dbReference>
<dbReference type="Pfam" id="PF00156">
    <property type="entry name" value="Pribosyltran"/>
    <property type="match status" value="1"/>
</dbReference>
<dbReference type="CDD" id="cd06223">
    <property type="entry name" value="PRTases_typeI"/>
    <property type="match status" value="1"/>
</dbReference>
<dbReference type="Proteomes" id="UP000199514">
    <property type="component" value="Unassembled WGS sequence"/>
</dbReference>
<dbReference type="OrthoDB" id="664757at2"/>
<evidence type="ECO:0000313" key="3">
    <source>
        <dbReference type="Proteomes" id="UP000199514"/>
    </source>
</evidence>
<dbReference type="SUPFAM" id="SSF53271">
    <property type="entry name" value="PRTase-like"/>
    <property type="match status" value="1"/>
</dbReference>
<keyword evidence="2" id="KW-0808">Transferase</keyword>
<dbReference type="RefSeq" id="WP_091508581.1">
    <property type="nucleotide sequence ID" value="NZ_FOLE01000002.1"/>
</dbReference>
<dbReference type="InterPro" id="IPR000836">
    <property type="entry name" value="PRTase_dom"/>
</dbReference>
<organism evidence="2 3">
    <name type="scientific">Flexibacter flexilis DSM 6793</name>
    <dbReference type="NCBI Taxonomy" id="927664"/>
    <lineage>
        <taxon>Bacteria</taxon>
        <taxon>Pseudomonadati</taxon>
        <taxon>Bacteroidota</taxon>
        <taxon>Cytophagia</taxon>
        <taxon>Cytophagales</taxon>
        <taxon>Flexibacteraceae</taxon>
        <taxon>Flexibacter</taxon>
    </lineage>
</organism>
<dbReference type="PANTHER" id="PTHR11608:SF0">
    <property type="entry name" value="BIFUNCTIONAL PROTEIN PYRR"/>
    <property type="match status" value="1"/>
</dbReference>
<proteinExistence type="predicted"/>
<dbReference type="Gene3D" id="3.40.50.2020">
    <property type="match status" value="1"/>
</dbReference>
<sequence>MSAANQLLNPRQTAQKVTRMAYEICEQNLEESNVIVAGIFDEGYRLAQMLVEQLRAIAPFTVELLQVKLDKTAATQPNVLLDNSSISFENQAVVLVDDVLNSGRTLTYALAPFLAKGCKKLQVAVLVERSHRTFPIRADFVGYALATTIQEHISVQLSEAESVGVYLG</sequence>
<evidence type="ECO:0000259" key="1">
    <source>
        <dbReference type="Pfam" id="PF00156"/>
    </source>
</evidence>